<accession>A0ABD5R7E5</accession>
<organism evidence="2 3">
    <name type="scientific">Salinirubrum litoreum</name>
    <dbReference type="NCBI Taxonomy" id="1126234"/>
    <lineage>
        <taxon>Archaea</taxon>
        <taxon>Methanobacteriati</taxon>
        <taxon>Methanobacteriota</taxon>
        <taxon>Stenosarchaea group</taxon>
        <taxon>Halobacteria</taxon>
        <taxon>Halobacteriales</taxon>
        <taxon>Haloferacaceae</taxon>
        <taxon>Salinirubrum</taxon>
    </lineage>
</organism>
<gene>
    <name evidence="2" type="ORF">ACFPJ5_01895</name>
</gene>
<keyword evidence="3" id="KW-1185">Reference proteome</keyword>
<dbReference type="Gene3D" id="3.30.70.920">
    <property type="match status" value="1"/>
</dbReference>
<name>A0ABD5R7E5_9EURY</name>
<dbReference type="AlphaFoldDB" id="A0ABD5R7E5"/>
<protein>
    <submittedName>
        <fullName evidence="2">Lrp/AsnC ligand binding domain-containing protein</fullName>
    </submittedName>
</protein>
<comment type="caution">
    <text evidence="2">The sequence shown here is derived from an EMBL/GenBank/DDBJ whole genome shotgun (WGS) entry which is preliminary data.</text>
</comment>
<evidence type="ECO:0000259" key="1">
    <source>
        <dbReference type="Pfam" id="PF01037"/>
    </source>
</evidence>
<feature type="domain" description="Transcription regulator AsnC/Lrp ligand binding" evidence="1">
    <location>
        <begin position="6"/>
        <end position="75"/>
    </location>
</feature>
<evidence type="ECO:0000313" key="2">
    <source>
        <dbReference type="EMBL" id="MFC5365673.1"/>
    </source>
</evidence>
<proteinExistence type="predicted"/>
<dbReference type="SUPFAM" id="SSF54909">
    <property type="entry name" value="Dimeric alpha+beta barrel"/>
    <property type="match status" value="1"/>
</dbReference>
<reference evidence="2 3" key="1">
    <citation type="journal article" date="2019" name="Int. J. Syst. Evol. Microbiol.">
        <title>The Global Catalogue of Microorganisms (GCM) 10K type strain sequencing project: providing services to taxonomists for standard genome sequencing and annotation.</title>
        <authorList>
            <consortium name="The Broad Institute Genomics Platform"/>
            <consortium name="The Broad Institute Genome Sequencing Center for Infectious Disease"/>
            <person name="Wu L."/>
            <person name="Ma J."/>
        </authorList>
    </citation>
    <scope>NUCLEOTIDE SEQUENCE [LARGE SCALE GENOMIC DNA]</scope>
    <source>
        <strain evidence="2 3">CGMCC 1.12237</strain>
    </source>
</reference>
<dbReference type="RefSeq" id="WP_227229041.1">
    <property type="nucleotide sequence ID" value="NZ_JAJCVJ010000001.1"/>
</dbReference>
<sequence length="76" mass="8263">MVTAYVMVKVNTGEADRLKESFESIEGVESVHIVAGDVDFVVKVVVDTPNDVKDIAATTIQNVEGVEDTQTYLSMD</sequence>
<dbReference type="Pfam" id="PF01037">
    <property type="entry name" value="AsnC_trans_reg"/>
    <property type="match status" value="1"/>
</dbReference>
<dbReference type="EMBL" id="JBHSKX010000001">
    <property type="protein sequence ID" value="MFC5365673.1"/>
    <property type="molecule type" value="Genomic_DNA"/>
</dbReference>
<dbReference type="InterPro" id="IPR011008">
    <property type="entry name" value="Dimeric_a/b-barrel"/>
</dbReference>
<dbReference type="Proteomes" id="UP001596201">
    <property type="component" value="Unassembled WGS sequence"/>
</dbReference>
<dbReference type="InterPro" id="IPR019887">
    <property type="entry name" value="Tscrpt_reg_AsnC/Lrp_C"/>
</dbReference>
<evidence type="ECO:0000313" key="3">
    <source>
        <dbReference type="Proteomes" id="UP001596201"/>
    </source>
</evidence>